<evidence type="ECO:0000259" key="1">
    <source>
        <dbReference type="PROSITE" id="PS50994"/>
    </source>
</evidence>
<dbReference type="InterPro" id="IPR001584">
    <property type="entry name" value="Integrase_cat-core"/>
</dbReference>
<organism evidence="2 3">
    <name type="scientific">Galleria mellonella</name>
    <name type="common">Greater wax moth</name>
    <dbReference type="NCBI Taxonomy" id="7137"/>
    <lineage>
        <taxon>Eukaryota</taxon>
        <taxon>Metazoa</taxon>
        <taxon>Ecdysozoa</taxon>
        <taxon>Arthropoda</taxon>
        <taxon>Hexapoda</taxon>
        <taxon>Insecta</taxon>
        <taxon>Pterygota</taxon>
        <taxon>Neoptera</taxon>
        <taxon>Endopterygota</taxon>
        <taxon>Lepidoptera</taxon>
        <taxon>Glossata</taxon>
        <taxon>Ditrysia</taxon>
        <taxon>Pyraloidea</taxon>
        <taxon>Pyralidae</taxon>
        <taxon>Galleriinae</taxon>
        <taxon>Galleria</taxon>
    </lineage>
</organism>
<dbReference type="RefSeq" id="XP_052754688.1">
    <property type="nucleotide sequence ID" value="XM_052898728.1"/>
</dbReference>
<dbReference type="GeneID" id="128201519"/>
<dbReference type="InterPro" id="IPR040676">
    <property type="entry name" value="DUF5641"/>
</dbReference>
<dbReference type="InterPro" id="IPR036397">
    <property type="entry name" value="RNaseH_sf"/>
</dbReference>
<dbReference type="Pfam" id="PF17921">
    <property type="entry name" value="Integrase_H2C2"/>
    <property type="match status" value="1"/>
</dbReference>
<dbReference type="PROSITE" id="PS50994">
    <property type="entry name" value="INTEGRASE"/>
    <property type="match status" value="1"/>
</dbReference>
<dbReference type="SUPFAM" id="SSF53098">
    <property type="entry name" value="Ribonuclease H-like"/>
    <property type="match status" value="1"/>
</dbReference>
<accession>A0ABM3MU72</accession>
<dbReference type="Gene3D" id="1.10.340.70">
    <property type="match status" value="1"/>
</dbReference>
<sequence>MDFKLSKFLEKVSDSDLYSEQLRDFEDVRDVSVKILGLSWFSGDDLKRSFKTSSSDTRCTKRSILSDIARIFDPLDSTVALTWIRACPSKWKTFVANRVVNIQEKVPPQNWHHVSVFENPADCGSRGLLPVDLVQNTLWWAGNPEVSWPHSEMSFDQAAADEQKIYSLFTASNMSFIDDLLNRFSSLQRALRILAYCFRYIHNLQNPMLKNNCNLSGAEINQAFRFLVRHVQALFCIRILYLSKEESSLSISKPIRKLSPFLDEHGLLRVGGRLSITYDVKHPILLPRNHRLTTLIIKEYHHRFMHPGMQTLKNLLSQEFWILSSKRAIHAVISSCVKCFRAHPRVAAPPIMGNLPACRINQIKPFSVSAVDYAGPFDISLGRGRGTRTFKSYVCVFVCTLHLELVSELTTEAYLAALRRFIARRGRCSRLISDQGRNFIGAANVLHDLLQNATHVEQIEFVFNPPGSPHFSGLAEAGVKSIKTHLSRVIGIQRLTFEEFYTVLAQIEAMLNSRPLSPISSDPNDFSVLTPGHFLTMEPLTILPESNLVDIKLGPLQRWKLLQKIHQDFWRKWHLEYLHTLQSRLKWYNKQQEIDVGTLVLIVNEQCSPMKWRIGRVVKLHRGTDGVCRVVTIRTNSGECKRPVVKLCPLPLSN</sequence>
<reference evidence="3" key="1">
    <citation type="submission" date="2025-08" db="UniProtKB">
        <authorList>
            <consortium name="RefSeq"/>
        </authorList>
    </citation>
    <scope>IDENTIFICATION</scope>
    <source>
        <tissue evidence="3">Whole larvae</tissue>
    </source>
</reference>
<name>A0ABM3MU72_GALME</name>
<evidence type="ECO:0000313" key="2">
    <source>
        <dbReference type="Proteomes" id="UP001652740"/>
    </source>
</evidence>
<dbReference type="Pfam" id="PF18701">
    <property type="entry name" value="DUF5641"/>
    <property type="match status" value="1"/>
</dbReference>
<dbReference type="InterPro" id="IPR012337">
    <property type="entry name" value="RNaseH-like_sf"/>
</dbReference>
<gene>
    <name evidence="3" type="primary">LOC128201519</name>
</gene>
<proteinExistence type="predicted"/>
<evidence type="ECO:0000313" key="3">
    <source>
        <dbReference type="RefSeq" id="XP_052754688.1"/>
    </source>
</evidence>
<protein>
    <submittedName>
        <fullName evidence="3">Uncharacterized protein LOC128201519</fullName>
    </submittedName>
</protein>
<keyword evidence="2" id="KW-1185">Reference proteome</keyword>
<feature type="domain" description="Integrase catalytic" evidence="1">
    <location>
        <begin position="361"/>
        <end position="539"/>
    </location>
</feature>
<dbReference type="PANTHER" id="PTHR47331">
    <property type="entry name" value="PHD-TYPE DOMAIN-CONTAINING PROTEIN"/>
    <property type="match status" value="1"/>
</dbReference>
<dbReference type="Gene3D" id="3.30.420.10">
    <property type="entry name" value="Ribonuclease H-like superfamily/Ribonuclease H"/>
    <property type="match status" value="1"/>
</dbReference>
<dbReference type="InterPro" id="IPR041588">
    <property type="entry name" value="Integrase_H2C2"/>
</dbReference>
<dbReference type="Proteomes" id="UP001652740">
    <property type="component" value="Unplaced"/>
</dbReference>